<feature type="chain" id="PRO_5020298201" evidence="2">
    <location>
        <begin position="21"/>
        <end position="145"/>
    </location>
</feature>
<organism evidence="3 4">
    <name type="scientific">Steccherinum ochraceum</name>
    <dbReference type="NCBI Taxonomy" id="92696"/>
    <lineage>
        <taxon>Eukaryota</taxon>
        <taxon>Fungi</taxon>
        <taxon>Dikarya</taxon>
        <taxon>Basidiomycota</taxon>
        <taxon>Agaricomycotina</taxon>
        <taxon>Agaricomycetes</taxon>
        <taxon>Polyporales</taxon>
        <taxon>Steccherinaceae</taxon>
        <taxon>Steccherinum</taxon>
    </lineage>
</organism>
<feature type="compositionally biased region" description="Low complexity" evidence="1">
    <location>
        <begin position="71"/>
        <end position="89"/>
    </location>
</feature>
<dbReference type="AlphaFoldDB" id="A0A4R0R3R3"/>
<feature type="region of interest" description="Disordered" evidence="1">
    <location>
        <begin position="67"/>
        <end position="134"/>
    </location>
</feature>
<sequence length="145" mass="15041">MRFTTAVALAVAASATSSLAVPLQARRASKALENASSAAGIADGLSGVAANAYEASQYRRDVEELEIRAFPGSHSSGGSRGSSAPHAGPKGSHHRRDVEELEARAFPGSHSSGGSRGSSAPHAGPKGSHHRREYDELEARALWLD</sequence>
<feature type="compositionally biased region" description="Low complexity" evidence="1">
    <location>
        <begin position="107"/>
        <end position="125"/>
    </location>
</feature>
<evidence type="ECO:0000313" key="3">
    <source>
        <dbReference type="EMBL" id="TCD61870.1"/>
    </source>
</evidence>
<dbReference type="Proteomes" id="UP000292702">
    <property type="component" value="Unassembled WGS sequence"/>
</dbReference>
<evidence type="ECO:0000256" key="2">
    <source>
        <dbReference type="SAM" id="SignalP"/>
    </source>
</evidence>
<dbReference type="EMBL" id="RWJN01000423">
    <property type="protein sequence ID" value="TCD61870.1"/>
    <property type="molecule type" value="Genomic_DNA"/>
</dbReference>
<gene>
    <name evidence="3" type="ORF">EIP91_007819</name>
</gene>
<feature type="signal peptide" evidence="2">
    <location>
        <begin position="1"/>
        <end position="20"/>
    </location>
</feature>
<comment type="caution">
    <text evidence="3">The sequence shown here is derived from an EMBL/GenBank/DDBJ whole genome shotgun (WGS) entry which is preliminary data.</text>
</comment>
<reference evidence="3 4" key="1">
    <citation type="submission" date="2018-11" db="EMBL/GenBank/DDBJ databases">
        <title>Genome assembly of Steccherinum ochraceum LE-BIN_3174, the white-rot fungus of the Steccherinaceae family (The Residual Polyporoid clade, Polyporales, Basidiomycota).</title>
        <authorList>
            <person name="Fedorova T.V."/>
            <person name="Glazunova O.A."/>
            <person name="Landesman E.O."/>
            <person name="Moiseenko K.V."/>
            <person name="Psurtseva N.V."/>
            <person name="Savinova O.S."/>
            <person name="Shakhova N.V."/>
            <person name="Tyazhelova T.V."/>
            <person name="Vasina D.V."/>
        </authorList>
    </citation>
    <scope>NUCLEOTIDE SEQUENCE [LARGE SCALE GENOMIC DNA]</scope>
    <source>
        <strain evidence="3 4">LE-BIN_3174</strain>
    </source>
</reference>
<evidence type="ECO:0000256" key="1">
    <source>
        <dbReference type="SAM" id="MobiDB-lite"/>
    </source>
</evidence>
<accession>A0A4R0R3R3</accession>
<keyword evidence="4" id="KW-1185">Reference proteome</keyword>
<proteinExistence type="predicted"/>
<name>A0A4R0R3R3_9APHY</name>
<keyword evidence="2" id="KW-0732">Signal</keyword>
<evidence type="ECO:0000313" key="4">
    <source>
        <dbReference type="Proteomes" id="UP000292702"/>
    </source>
</evidence>
<protein>
    <submittedName>
        <fullName evidence="3">Uncharacterized protein</fullName>
    </submittedName>
</protein>